<dbReference type="InterPro" id="IPR004456">
    <property type="entry name" value="Pglycerate_mutase_ApgM"/>
</dbReference>
<evidence type="ECO:0000313" key="8">
    <source>
        <dbReference type="EMBL" id="WRO23321.1"/>
    </source>
</evidence>
<keyword evidence="9" id="KW-1185">Reference proteome</keyword>
<keyword evidence="5" id="KW-0324">Glycolysis</keyword>
<dbReference type="NCBIfam" id="TIGR00306">
    <property type="entry name" value="apgM"/>
    <property type="match status" value="1"/>
</dbReference>
<dbReference type="EC" id="5.4.2.12" evidence="8"/>
<dbReference type="NCBIfam" id="NF003242">
    <property type="entry name" value="PRK04200.1"/>
    <property type="match status" value="1"/>
</dbReference>
<dbReference type="AlphaFoldDB" id="A0AAU0UQD9"/>
<dbReference type="Pfam" id="PF01676">
    <property type="entry name" value="Metalloenzyme"/>
    <property type="match status" value="1"/>
</dbReference>
<evidence type="ECO:0000256" key="1">
    <source>
        <dbReference type="ARBA" id="ARBA00000370"/>
    </source>
</evidence>
<proteinExistence type="inferred from homology"/>
<dbReference type="KEGG" id="dbc:MFMK1_003178"/>
<evidence type="ECO:0000256" key="6">
    <source>
        <dbReference type="ARBA" id="ARBA00023235"/>
    </source>
</evidence>
<evidence type="ECO:0000256" key="3">
    <source>
        <dbReference type="ARBA" id="ARBA00004921"/>
    </source>
</evidence>
<evidence type="ECO:0000256" key="2">
    <source>
        <dbReference type="ARBA" id="ARBA00002315"/>
    </source>
</evidence>
<organism evidence="8 9">
    <name type="scientific">Metallumcola ferriviriculae</name>
    <dbReference type="NCBI Taxonomy" id="3039180"/>
    <lineage>
        <taxon>Bacteria</taxon>
        <taxon>Bacillati</taxon>
        <taxon>Bacillota</taxon>
        <taxon>Clostridia</taxon>
        <taxon>Neomoorellales</taxon>
        <taxon>Desulfitibacteraceae</taxon>
        <taxon>Metallumcola</taxon>
    </lineage>
</organism>
<dbReference type="Pfam" id="PF10143">
    <property type="entry name" value="PhosphMutase"/>
    <property type="match status" value="1"/>
</dbReference>
<dbReference type="PANTHER" id="PTHR31209">
    <property type="entry name" value="COFACTOR-INDEPENDENT PHOSPHOGLYCERATE MUTASE"/>
    <property type="match status" value="1"/>
</dbReference>
<dbReference type="CDD" id="cd16011">
    <property type="entry name" value="iPGM_like"/>
    <property type="match status" value="1"/>
</dbReference>
<comment type="function">
    <text evidence="2">Catalyzes the interconversion of 2-phosphoglycerate and 3-phosphoglycerate.</text>
</comment>
<evidence type="ECO:0000256" key="5">
    <source>
        <dbReference type="ARBA" id="ARBA00023152"/>
    </source>
</evidence>
<dbReference type="PANTHER" id="PTHR31209:SF4">
    <property type="entry name" value="2,3-BISPHOSPHOGLYCERATE-INDEPENDENT PHOSPHOGLYCERATE MUTASE"/>
    <property type="match status" value="1"/>
</dbReference>
<evidence type="ECO:0000259" key="7">
    <source>
        <dbReference type="Pfam" id="PF01676"/>
    </source>
</evidence>
<comment type="catalytic activity">
    <reaction evidence="1">
        <text>(2R)-2-phosphoglycerate = (2R)-3-phosphoglycerate</text>
        <dbReference type="Rhea" id="RHEA:15901"/>
        <dbReference type="ChEBI" id="CHEBI:58272"/>
        <dbReference type="ChEBI" id="CHEBI:58289"/>
        <dbReference type="EC" id="5.4.2.12"/>
    </reaction>
</comment>
<dbReference type="GO" id="GO:0046872">
    <property type="term" value="F:metal ion binding"/>
    <property type="evidence" value="ECO:0007669"/>
    <property type="project" value="InterPro"/>
</dbReference>
<dbReference type="NCBIfam" id="TIGR02535">
    <property type="entry name" value="hyp_Hser_kinase"/>
    <property type="match status" value="1"/>
</dbReference>
<comment type="pathway">
    <text evidence="3">Carbohydrate degradation.</text>
</comment>
<sequence>MKYIVLLGDGMADYPIPSLGNRTPLQYASTPNMDKLAEVSQLGMVTTVPAGFSPGSDVANLSVIGYDPKTYYTGRSPLEAISMGIDLLPGDISFRCNLVTLSDEENYQDKRMLDYCAGEISSEEAAELIKTINETLAPEGINFYPGISYRHLMVWHNGTGEQHCTPPHDIADKTIGNYLPQGNGSEELLNMMLNSNKLIEEHPINLLRKERGKNPANSIWLWGQGTKPKMPAFKDVYGVEGAMISAVDLTKGIAQAVGLQVVDVHGATGNIHTNFTGKAKAALKILSEGSDFVYLHIEAPDEAGHQGDLETKIQAIEAIDRLVLGEIISGMKELDDYKLVVLPDHPTPISLRTHTAEPVPFMLFNSAAIKNGPRIFHEKSALAANFHIDQGPDLMKLFLR</sequence>
<dbReference type="PIRSF" id="PIRSF006392">
    <property type="entry name" value="IPGAM_arch"/>
    <property type="match status" value="1"/>
</dbReference>
<dbReference type="InterPro" id="IPR023665">
    <property type="entry name" value="ApgAM_prokaryotes"/>
</dbReference>
<evidence type="ECO:0000256" key="4">
    <source>
        <dbReference type="ARBA" id="ARBA00005524"/>
    </source>
</evidence>
<dbReference type="Gene3D" id="3.40.720.10">
    <property type="entry name" value="Alkaline Phosphatase, subunit A"/>
    <property type="match status" value="2"/>
</dbReference>
<gene>
    <name evidence="8" type="ORF">MFMK1_003178</name>
</gene>
<feature type="domain" description="Metalloenzyme" evidence="7">
    <location>
        <begin position="1"/>
        <end position="373"/>
    </location>
</feature>
<dbReference type="Proteomes" id="UP001329915">
    <property type="component" value="Chromosome"/>
</dbReference>
<dbReference type="InterPro" id="IPR017850">
    <property type="entry name" value="Alkaline_phosphatase_core_sf"/>
</dbReference>
<dbReference type="RefSeq" id="WP_366922703.1">
    <property type="nucleotide sequence ID" value="NZ_CP121694.1"/>
</dbReference>
<dbReference type="GO" id="GO:0004619">
    <property type="term" value="F:phosphoglycerate mutase activity"/>
    <property type="evidence" value="ECO:0007669"/>
    <property type="project" value="UniProtKB-EC"/>
</dbReference>
<dbReference type="InterPro" id="IPR006124">
    <property type="entry name" value="Metalloenzyme"/>
</dbReference>
<evidence type="ECO:0000313" key="9">
    <source>
        <dbReference type="Proteomes" id="UP001329915"/>
    </source>
</evidence>
<protein>
    <submittedName>
        <fullName evidence="8">Cofactor-independent phosphoglycerate mutase</fullName>
        <ecNumber evidence="8">5.4.2.12</ecNumber>
    </submittedName>
</protein>
<keyword evidence="6 8" id="KW-0413">Isomerase</keyword>
<dbReference type="SUPFAM" id="SSF53649">
    <property type="entry name" value="Alkaline phosphatase-like"/>
    <property type="match status" value="1"/>
</dbReference>
<dbReference type="GO" id="GO:0006096">
    <property type="term" value="P:glycolytic process"/>
    <property type="evidence" value="ECO:0007669"/>
    <property type="project" value="UniProtKB-KW"/>
</dbReference>
<dbReference type="EMBL" id="CP121694">
    <property type="protein sequence ID" value="WRO23321.1"/>
    <property type="molecule type" value="Genomic_DNA"/>
</dbReference>
<reference evidence="8 9" key="1">
    <citation type="submission" date="2023-04" db="EMBL/GenBank/DDBJ databases">
        <authorList>
            <person name="Hsu D."/>
        </authorList>
    </citation>
    <scope>NUCLEOTIDE SEQUENCE [LARGE SCALE GENOMIC DNA]</scope>
    <source>
        <strain evidence="8 9">MK1</strain>
    </source>
</reference>
<comment type="similarity">
    <text evidence="4">Belongs to the BPG-independent phosphoglycerate mutase family. A-PGAM subfamily.</text>
</comment>
<accession>A0AAU0UQD9</accession>
<name>A0AAU0UQD9_9FIRM</name>